<protein>
    <recommendedName>
        <fullName evidence="1">MAP3K TRAFs-binding domain-containing protein</fullName>
    </recommendedName>
</protein>
<dbReference type="AlphaFoldDB" id="A0A450T254"/>
<dbReference type="InterPro" id="IPR025136">
    <property type="entry name" value="MAP3K_TRAF-bd"/>
</dbReference>
<dbReference type="Gene3D" id="1.25.40.10">
    <property type="entry name" value="Tetratricopeptide repeat domain"/>
    <property type="match status" value="1"/>
</dbReference>
<evidence type="ECO:0000313" key="2">
    <source>
        <dbReference type="EMBL" id="VFJ60560.1"/>
    </source>
</evidence>
<feature type="domain" description="MAP3K TRAFs-binding" evidence="1">
    <location>
        <begin position="80"/>
        <end position="428"/>
    </location>
</feature>
<dbReference type="InterPro" id="IPR011990">
    <property type="entry name" value="TPR-like_helical_dom_sf"/>
</dbReference>
<evidence type="ECO:0000259" key="1">
    <source>
        <dbReference type="Pfam" id="PF13281"/>
    </source>
</evidence>
<proteinExistence type="predicted"/>
<dbReference type="Pfam" id="PF13281">
    <property type="entry name" value="MAP3K_TRAF_bd"/>
    <property type="match status" value="1"/>
</dbReference>
<sequence length="444" mass="49717">MKPYCFVLMPFGRKSDASGQVVEFDAVYDEIIKPAIQDAGLEPIRADEEILGGIIHKPMFERLMLCDYAVADLTTANANVFYELGIRHGARPHSTVLMAASEMRLPYDVTLLRAIPYELDRIGRPANPRAARTQLADRLIESRNPAADSPLYQLLTDFPGPDIARLKTDIFRDVVEYSREMKDRLRAARDEGPDKRRDAVREIEKGIDRISEADPAIVIDLFLSYRAVGDHAGMIELVDRMSGPLKQTVLVQEQLGFALNRARRRADAERILKAVIDTHGPSSETNGLLGRVYKDLWEDAKKAGESPKAKGYLRKAINTYLTGFEADFRDAYPGVNAVTLMEMTTPPDSRQKALIPVVTYAVERRLATKNPDYWDYATLLELAVLARDEALANEHLESALAVEIEGWMPASTANNLRMIREVRESRGEECDWVRGIEEGLVGAG</sequence>
<accession>A0A450T254</accession>
<organism evidence="2">
    <name type="scientific">Candidatus Kentrum sp. FW</name>
    <dbReference type="NCBI Taxonomy" id="2126338"/>
    <lineage>
        <taxon>Bacteria</taxon>
        <taxon>Pseudomonadati</taxon>
        <taxon>Pseudomonadota</taxon>
        <taxon>Gammaproteobacteria</taxon>
        <taxon>Candidatus Kentrum</taxon>
    </lineage>
</organism>
<reference evidence="2" key="1">
    <citation type="submission" date="2019-02" db="EMBL/GenBank/DDBJ databases">
        <authorList>
            <person name="Gruber-Vodicka R. H."/>
            <person name="Seah K. B. B."/>
        </authorList>
    </citation>
    <scope>NUCLEOTIDE SEQUENCE</scope>
    <source>
        <strain evidence="2">BECK_BZ15</strain>
    </source>
</reference>
<gene>
    <name evidence="2" type="ORF">BECKFW1821A_GA0114235_11043</name>
</gene>
<dbReference type="EMBL" id="CAADEW010000104">
    <property type="protein sequence ID" value="VFJ60560.1"/>
    <property type="molecule type" value="Genomic_DNA"/>
</dbReference>
<name>A0A450T254_9GAMM</name>